<dbReference type="RefSeq" id="XP_018281041.1">
    <property type="nucleotide sequence ID" value="XM_018426452.1"/>
</dbReference>
<evidence type="ECO:0008006" key="4">
    <source>
        <dbReference type="Google" id="ProtNLM"/>
    </source>
</evidence>
<dbReference type="EMBL" id="KQ087186">
    <property type="protein sequence ID" value="KLT44550.1"/>
    <property type="molecule type" value="Genomic_DNA"/>
</dbReference>
<dbReference type="GeneID" id="28987055"/>
<evidence type="ECO:0000256" key="1">
    <source>
        <dbReference type="SAM" id="MobiDB-lite"/>
    </source>
</evidence>
<reference evidence="2 3" key="1">
    <citation type="submission" date="2015-03" db="EMBL/GenBank/DDBJ databases">
        <title>Genomics and transcriptomics of the oil-accumulating basidiomycete yeast T. oleaginosus allow insights into substrate utilization and the diverse evolutionary trajectories of mating systems in fungi.</title>
        <authorList>
            <consortium name="DOE Joint Genome Institute"/>
            <person name="Kourist R."/>
            <person name="Kracht O."/>
            <person name="Bracharz F."/>
            <person name="Lipzen A."/>
            <person name="Nolan M."/>
            <person name="Ohm R."/>
            <person name="Grigoriev I."/>
            <person name="Sun S."/>
            <person name="Heitman J."/>
            <person name="Bruck T."/>
            <person name="Nowrousian M."/>
        </authorList>
    </citation>
    <scope>NUCLEOTIDE SEQUENCE [LARGE SCALE GENOMIC DNA]</scope>
    <source>
        <strain evidence="2 3">IBC0246</strain>
    </source>
</reference>
<sequence length="377" mass="41943">MTGVDQPPRRSVHLPSPCPPHPTSQIRHVLSFPSHLLMSFADSFPHLWSAILAVAPYSALLRLRATCRAVRDVVDAQLCGHLAVLLAPGPQDEVRCIVDGELHGLPADWRAHTNVVHTLSLVPPIQHLSSDYFRGMAISFTPTSRPRESGAWLLDRMVHGEAFDRLQALSGMPAWNGDDHVASWGHSKCWCGVRRGHTTELLMELGARLRVRTLRSWGMHMCAMPVRAEQIVFHNFDGMVAPFPPLLTLVATISNNGDDIPGVPPWEVEGKVTHATIHCAMSSPRIWPTRETLVGSLAAPLLRRGVDLTLIGCDDWVEYDSLDIFVNAQCSAQQVIQSSLVDVMRWNPWLVKDHVKFAEYSGQVPQWCAAPEWTNMK</sequence>
<evidence type="ECO:0000313" key="2">
    <source>
        <dbReference type="EMBL" id="KLT44550.1"/>
    </source>
</evidence>
<keyword evidence="3" id="KW-1185">Reference proteome</keyword>
<gene>
    <name evidence="2" type="ORF">CC85DRAFT_326405</name>
</gene>
<accession>A0A0J0XU05</accession>
<name>A0A0J0XU05_9TREE</name>
<dbReference type="AlphaFoldDB" id="A0A0J0XU05"/>
<dbReference type="Proteomes" id="UP000053611">
    <property type="component" value="Unassembled WGS sequence"/>
</dbReference>
<feature type="region of interest" description="Disordered" evidence="1">
    <location>
        <begin position="1"/>
        <end position="20"/>
    </location>
</feature>
<evidence type="ECO:0000313" key="3">
    <source>
        <dbReference type="Proteomes" id="UP000053611"/>
    </source>
</evidence>
<proteinExistence type="predicted"/>
<organism evidence="2 3">
    <name type="scientific">Cutaneotrichosporon oleaginosum</name>
    <dbReference type="NCBI Taxonomy" id="879819"/>
    <lineage>
        <taxon>Eukaryota</taxon>
        <taxon>Fungi</taxon>
        <taxon>Dikarya</taxon>
        <taxon>Basidiomycota</taxon>
        <taxon>Agaricomycotina</taxon>
        <taxon>Tremellomycetes</taxon>
        <taxon>Trichosporonales</taxon>
        <taxon>Trichosporonaceae</taxon>
        <taxon>Cutaneotrichosporon</taxon>
    </lineage>
</organism>
<protein>
    <recommendedName>
        <fullName evidence="4">F-box domain-containing protein</fullName>
    </recommendedName>
</protein>